<dbReference type="InterPro" id="IPR017741">
    <property type="entry name" value="FAD-dependent_OxRdtase_HpnW"/>
</dbReference>
<proteinExistence type="inferred from homology"/>
<evidence type="ECO:0000313" key="6">
    <source>
        <dbReference type="EMBL" id="XDQ11009.1"/>
    </source>
</evidence>
<keyword evidence="4" id="KW-0560">Oxidoreductase</keyword>
<comment type="similarity">
    <text evidence="2">Belongs to the DadA oxidoreductase family.</text>
</comment>
<dbReference type="GO" id="GO:0016491">
    <property type="term" value="F:oxidoreductase activity"/>
    <property type="evidence" value="ECO:0007669"/>
    <property type="project" value="UniProtKB-KW"/>
</dbReference>
<dbReference type="InterPro" id="IPR036188">
    <property type="entry name" value="FAD/NAD-bd_sf"/>
</dbReference>
<dbReference type="EMBL" id="CP163432">
    <property type="protein sequence ID" value="XDQ11009.1"/>
    <property type="molecule type" value="Genomic_DNA"/>
</dbReference>
<dbReference type="Gene3D" id="3.30.9.10">
    <property type="entry name" value="D-Amino Acid Oxidase, subunit A, domain 2"/>
    <property type="match status" value="1"/>
</dbReference>
<comment type="cofactor">
    <cofactor evidence="1">
        <name>FAD</name>
        <dbReference type="ChEBI" id="CHEBI:57692"/>
    </cofactor>
</comment>
<gene>
    <name evidence="6" type="ORF">AB5J55_15705</name>
</gene>
<name>A0AB39MYK1_9ACTN</name>
<dbReference type="AlphaFoldDB" id="A0AB39MYK1"/>
<dbReference type="Pfam" id="PF01266">
    <property type="entry name" value="DAO"/>
    <property type="match status" value="1"/>
</dbReference>
<dbReference type="PANTHER" id="PTHR13847">
    <property type="entry name" value="SARCOSINE DEHYDROGENASE-RELATED"/>
    <property type="match status" value="1"/>
</dbReference>
<dbReference type="Gene3D" id="3.50.50.60">
    <property type="entry name" value="FAD/NAD(P)-binding domain"/>
    <property type="match status" value="1"/>
</dbReference>
<sequence>MRVIVVGAGVVGTMHAWQAVEHGHEVVQIEREAEARGASLRNFGQIWVSGRAGGEELRTALRAREMWEEIGARVPGLGFRPNGSLTPVRGDLELAVAEAAVAREDAAARGHKLLTPDEARAVNPALRGDFTAALYCERDAAVEPRTAQLALREELLKSPNYTFRPGREVREVIGGSAVRDDHGDVHSGDVVVLCTGAWLGGLVRELAGPDLPVRRVRLQMMQTDPLGEPLTTSVADSDSFRYYPAYASAALDALNAGQAQAETAAAHRMQLLMVQRADGGLTIGDTHEYEHPFAFDTLEDPYDHLTEVVESLLGRPLPKIRRRWAGVYAQCTDTSRVVHRQQVRDGVWLVTGPGGRGMTCSPAIAETTANELGW</sequence>
<organism evidence="6">
    <name type="scientific">Streptomyces sp. R11</name>
    <dbReference type="NCBI Taxonomy" id="3238625"/>
    <lineage>
        <taxon>Bacteria</taxon>
        <taxon>Bacillati</taxon>
        <taxon>Actinomycetota</taxon>
        <taxon>Actinomycetes</taxon>
        <taxon>Kitasatosporales</taxon>
        <taxon>Streptomycetaceae</taxon>
        <taxon>Streptomyces</taxon>
    </lineage>
</organism>
<reference evidence="6" key="1">
    <citation type="submission" date="2024-07" db="EMBL/GenBank/DDBJ databases">
        <authorList>
            <person name="Yu S.T."/>
        </authorList>
    </citation>
    <scope>NUCLEOTIDE SEQUENCE</scope>
    <source>
        <strain evidence="6">R11</strain>
    </source>
</reference>
<evidence type="ECO:0000256" key="3">
    <source>
        <dbReference type="ARBA" id="ARBA00022630"/>
    </source>
</evidence>
<dbReference type="InterPro" id="IPR006076">
    <property type="entry name" value="FAD-dep_OxRdtase"/>
</dbReference>
<accession>A0AB39MYK1</accession>
<protein>
    <submittedName>
        <fullName evidence="6">TIGR03364 family FAD-dependent oxidoreductase</fullName>
    </submittedName>
</protein>
<dbReference type="NCBIfam" id="TIGR03364">
    <property type="entry name" value="HpnW_proposed"/>
    <property type="match status" value="1"/>
</dbReference>
<evidence type="ECO:0000259" key="5">
    <source>
        <dbReference type="Pfam" id="PF01266"/>
    </source>
</evidence>
<keyword evidence="3" id="KW-0285">Flavoprotein</keyword>
<dbReference type="RefSeq" id="WP_369271284.1">
    <property type="nucleotide sequence ID" value="NZ_CP163432.1"/>
</dbReference>
<dbReference type="SUPFAM" id="SSF51905">
    <property type="entry name" value="FAD/NAD(P)-binding domain"/>
    <property type="match status" value="1"/>
</dbReference>
<evidence type="ECO:0000256" key="1">
    <source>
        <dbReference type="ARBA" id="ARBA00001974"/>
    </source>
</evidence>
<dbReference type="PANTHER" id="PTHR13847:SF286">
    <property type="entry name" value="D-AMINO ACID DEHYDROGENASE"/>
    <property type="match status" value="1"/>
</dbReference>
<evidence type="ECO:0000256" key="4">
    <source>
        <dbReference type="ARBA" id="ARBA00023002"/>
    </source>
</evidence>
<dbReference type="GO" id="GO:0005737">
    <property type="term" value="C:cytoplasm"/>
    <property type="evidence" value="ECO:0007669"/>
    <property type="project" value="TreeGrafter"/>
</dbReference>
<evidence type="ECO:0000256" key="2">
    <source>
        <dbReference type="ARBA" id="ARBA00009410"/>
    </source>
</evidence>
<feature type="domain" description="FAD dependent oxidoreductase" evidence="5">
    <location>
        <begin position="2"/>
        <end position="370"/>
    </location>
</feature>